<evidence type="ECO:0000313" key="2">
    <source>
        <dbReference type="Proteomes" id="UP001163603"/>
    </source>
</evidence>
<gene>
    <name evidence="1" type="ORF">Pint_26779</name>
</gene>
<sequence>MLSLVEISNENESTICRNIQLISCVHVVSHIFSLQHAWTADDIFL</sequence>
<keyword evidence="2" id="KW-1185">Reference proteome</keyword>
<evidence type="ECO:0000313" key="1">
    <source>
        <dbReference type="EMBL" id="KAJ0040033.1"/>
    </source>
</evidence>
<dbReference type="Proteomes" id="UP001163603">
    <property type="component" value="Chromosome 5"/>
</dbReference>
<protein>
    <submittedName>
        <fullName evidence="1">Uncharacterized protein</fullName>
    </submittedName>
</protein>
<reference evidence="2" key="1">
    <citation type="journal article" date="2023" name="G3 (Bethesda)">
        <title>Genome assembly and association tests identify interacting loci associated with vigor, precocity, and sex in interspecific pistachio rootstocks.</title>
        <authorList>
            <person name="Palmer W."/>
            <person name="Jacygrad E."/>
            <person name="Sagayaradj S."/>
            <person name="Cavanaugh K."/>
            <person name="Han R."/>
            <person name="Bertier L."/>
            <person name="Beede B."/>
            <person name="Kafkas S."/>
            <person name="Golino D."/>
            <person name="Preece J."/>
            <person name="Michelmore R."/>
        </authorList>
    </citation>
    <scope>NUCLEOTIDE SEQUENCE [LARGE SCALE GENOMIC DNA]</scope>
</reference>
<accession>A0ACC0YPE3</accession>
<proteinExistence type="predicted"/>
<comment type="caution">
    <text evidence="1">The sequence shown here is derived from an EMBL/GenBank/DDBJ whole genome shotgun (WGS) entry which is preliminary data.</text>
</comment>
<organism evidence="1 2">
    <name type="scientific">Pistacia integerrima</name>
    <dbReference type="NCBI Taxonomy" id="434235"/>
    <lineage>
        <taxon>Eukaryota</taxon>
        <taxon>Viridiplantae</taxon>
        <taxon>Streptophyta</taxon>
        <taxon>Embryophyta</taxon>
        <taxon>Tracheophyta</taxon>
        <taxon>Spermatophyta</taxon>
        <taxon>Magnoliopsida</taxon>
        <taxon>eudicotyledons</taxon>
        <taxon>Gunneridae</taxon>
        <taxon>Pentapetalae</taxon>
        <taxon>rosids</taxon>
        <taxon>malvids</taxon>
        <taxon>Sapindales</taxon>
        <taxon>Anacardiaceae</taxon>
        <taxon>Pistacia</taxon>
    </lineage>
</organism>
<name>A0ACC0YPE3_9ROSI</name>
<dbReference type="EMBL" id="CM047740">
    <property type="protein sequence ID" value="KAJ0040033.1"/>
    <property type="molecule type" value="Genomic_DNA"/>
</dbReference>